<accession>A0ABQ4R058</accession>
<comment type="caution">
    <text evidence="2">The sequence shown here is derived from an EMBL/GenBank/DDBJ whole genome shotgun (WGS) entry which is preliminary data.</text>
</comment>
<feature type="domain" description="DUF6538" evidence="1">
    <location>
        <begin position="24"/>
        <end position="81"/>
    </location>
</feature>
<dbReference type="Proteomes" id="UP001055167">
    <property type="component" value="Unassembled WGS sequence"/>
</dbReference>
<organism evidence="2 3">
    <name type="scientific">Methylobacterium crusticola</name>
    <dbReference type="NCBI Taxonomy" id="1697972"/>
    <lineage>
        <taxon>Bacteria</taxon>
        <taxon>Pseudomonadati</taxon>
        <taxon>Pseudomonadota</taxon>
        <taxon>Alphaproteobacteria</taxon>
        <taxon>Hyphomicrobiales</taxon>
        <taxon>Methylobacteriaceae</taxon>
        <taxon>Methylobacterium</taxon>
    </lineage>
</organism>
<dbReference type="EMBL" id="BPQH01000012">
    <property type="protein sequence ID" value="GJD51053.1"/>
    <property type="molecule type" value="Genomic_DNA"/>
</dbReference>
<evidence type="ECO:0000313" key="3">
    <source>
        <dbReference type="Proteomes" id="UP001055167"/>
    </source>
</evidence>
<evidence type="ECO:0000313" key="2">
    <source>
        <dbReference type="EMBL" id="GJD51053.1"/>
    </source>
</evidence>
<protein>
    <recommendedName>
        <fullName evidence="1">DUF6538 domain-containing protein</fullName>
    </recommendedName>
</protein>
<evidence type="ECO:0000259" key="1">
    <source>
        <dbReference type="Pfam" id="PF20172"/>
    </source>
</evidence>
<dbReference type="Pfam" id="PF20172">
    <property type="entry name" value="DUF6538"/>
    <property type="match status" value="1"/>
</dbReference>
<name>A0ABQ4R058_9HYPH</name>
<reference evidence="2" key="2">
    <citation type="submission" date="2021-08" db="EMBL/GenBank/DDBJ databases">
        <authorList>
            <person name="Tani A."/>
            <person name="Ola A."/>
            <person name="Ogura Y."/>
            <person name="Katsura K."/>
            <person name="Hayashi T."/>
        </authorList>
    </citation>
    <scope>NUCLEOTIDE SEQUENCE</scope>
    <source>
        <strain evidence="2">KCTC 52305</strain>
    </source>
</reference>
<dbReference type="InterPro" id="IPR046668">
    <property type="entry name" value="DUF6538"/>
</dbReference>
<proteinExistence type="predicted"/>
<keyword evidence="3" id="KW-1185">Reference proteome</keyword>
<gene>
    <name evidence="2" type="ORF">OPKNFCMD_3804</name>
</gene>
<sequence length="212" mass="23841">MWLGEPACYTAVLHMVLPMSRPQLHPRSGVYWLRKRVPADLVAAVGRREVTLSLQTKDPAEAKKRYAEELLKLERQWAGLRSGPCSLIEVEAHGLACKVHDWWLETHRANPSEQSFWPVDLADKLWASPTPVGAETLLDELVNGRIGPHQWRIRELQTWCEQTAGTVLEKHWLIVDEISRARLARAVAAAGAAGQSHAELACPRRVRWGAAE</sequence>
<reference evidence="2" key="1">
    <citation type="journal article" date="2021" name="Front. Microbiol.">
        <title>Comprehensive Comparative Genomics and Phenotyping of Methylobacterium Species.</title>
        <authorList>
            <person name="Alessa O."/>
            <person name="Ogura Y."/>
            <person name="Fujitani Y."/>
            <person name="Takami H."/>
            <person name="Hayashi T."/>
            <person name="Sahin N."/>
            <person name="Tani A."/>
        </authorList>
    </citation>
    <scope>NUCLEOTIDE SEQUENCE</scope>
    <source>
        <strain evidence="2">KCTC 52305</strain>
    </source>
</reference>